<sequence precursor="true">MTKVGRSITRGLACALMAGAGALALPGLSLAQGFVPPDFFSAAIDPDGAAGVEADALTFNSQTGVIEASGNVILTFEGYTVQGSTLTFDRRSGQVRMTGRTRLIDPSGNVAESDGFAIEGDMRQAVLNALTITSYDGARITADSVDYDTALQTILNDAGYAPCGECIDEEGRRIGWSVQAAKITYNAEDGSVVLEQPSLALLGIPVAWLPYLWLPGTDEDALRNVRMPRLDYSDQMGLKLAVPVSVYSSRWTDVILTPTLVSRQGFLMDAEWIQRFDAGSFQIRASGLYQFDPAAFAGEVGDRDWRGAIQTSGEFTPIETWKVGWSYSVFTDAAYLDDYRVSNDKSTVNQVYATHLTDDTYIDARVQEFNLLGNVTEAQQRQQGRNLPVVRFSHVLDLEEDWGRLTFDGKLLHVNREADAVSIVNGVPYVFGHQGNKTHATLQAGWETQWIAPGGLVFSPYAGGRADFSYYDGTSPLLPEETSLIAATPIAAIDVRYPLMASNGADVHIIEPIVQLAYRGSDNSLVGITNDDAQSLVFDDTNLFSYDRFSGYDRQDIGLRANVGGRYQANFANGRYLEIIAGQSFLLAGANAYTEADPVRTGIGSGLEDAASYGVLGAYGSIAPGIDLAGKLQVNTSEWEMSRVMAGARFAQDGYSASLDYRFVGAEPVRGVLQDQHEVAGQLTLPVSDYWKISGNAAWDLGANTWLQVGGGVLYDDGYLAIGAGAVRTGPTHRSPDDTRFTATFQLKTPAGLNAGYEGNVLGAGF</sequence>
<dbReference type="GO" id="GO:0009279">
    <property type="term" value="C:cell outer membrane"/>
    <property type="evidence" value="ECO:0007669"/>
    <property type="project" value="UniProtKB-SubCell"/>
</dbReference>
<comment type="function">
    <text evidence="1">Involved in the assembly of lipopolysaccharide (LPS) at the surface of the outer membrane.</text>
</comment>
<evidence type="ECO:0000256" key="1">
    <source>
        <dbReference type="HAMAP-Rule" id="MF_01411"/>
    </source>
</evidence>
<dbReference type="AlphaFoldDB" id="A0A1I7NKX9"/>
<feature type="domain" description="LptD C-terminal" evidence="2">
    <location>
        <begin position="306"/>
        <end position="691"/>
    </location>
</feature>
<dbReference type="GO" id="GO:0015920">
    <property type="term" value="P:lipopolysaccharide transport"/>
    <property type="evidence" value="ECO:0007669"/>
    <property type="project" value="InterPro"/>
</dbReference>
<keyword evidence="1" id="KW-0732">Signal</keyword>
<evidence type="ECO:0000313" key="3">
    <source>
        <dbReference type="EMBL" id="SFV35266.1"/>
    </source>
</evidence>
<keyword evidence="1" id="KW-0998">Cell outer membrane</keyword>
<gene>
    <name evidence="1" type="primary">lptD</name>
    <name evidence="3" type="ORF">SAMN05216456_2107</name>
</gene>
<reference evidence="3 4" key="1">
    <citation type="submission" date="2016-10" db="EMBL/GenBank/DDBJ databases">
        <authorList>
            <person name="de Groot N.N."/>
        </authorList>
    </citation>
    <scope>NUCLEOTIDE SEQUENCE [LARGE SCALE GENOMIC DNA]</scope>
    <source>
        <strain evidence="3 4">IPL20</strain>
    </source>
</reference>
<dbReference type="InterPro" id="IPR020889">
    <property type="entry name" value="LipoPS_assembly_LptD"/>
</dbReference>
<dbReference type="RefSeq" id="WP_139232569.1">
    <property type="nucleotide sequence ID" value="NZ_FPCK01000002.1"/>
</dbReference>
<dbReference type="OrthoDB" id="9760225at2"/>
<comment type="similarity">
    <text evidence="1">Belongs to the LptD family.</text>
</comment>
<dbReference type="PANTHER" id="PTHR30189">
    <property type="entry name" value="LPS-ASSEMBLY PROTEIN"/>
    <property type="match status" value="1"/>
</dbReference>
<dbReference type="GO" id="GO:0043165">
    <property type="term" value="P:Gram-negative-bacterium-type cell outer membrane assembly"/>
    <property type="evidence" value="ECO:0007669"/>
    <property type="project" value="UniProtKB-UniRule"/>
</dbReference>
<dbReference type="STRING" id="429728.SAMN05216456_2107"/>
<dbReference type="PANTHER" id="PTHR30189:SF1">
    <property type="entry name" value="LPS-ASSEMBLY PROTEIN LPTD"/>
    <property type="match status" value="1"/>
</dbReference>
<protein>
    <recommendedName>
        <fullName evidence="1">LPS-assembly protein LptD</fullName>
    </recommendedName>
</protein>
<proteinExistence type="inferred from homology"/>
<dbReference type="InterPro" id="IPR050218">
    <property type="entry name" value="LptD"/>
</dbReference>
<dbReference type="InterPro" id="IPR007543">
    <property type="entry name" value="LptD_C"/>
</dbReference>
<keyword evidence="1" id="KW-0472">Membrane</keyword>
<dbReference type="Proteomes" id="UP000199074">
    <property type="component" value="Unassembled WGS sequence"/>
</dbReference>
<keyword evidence="4" id="KW-1185">Reference proteome</keyword>
<dbReference type="HAMAP" id="MF_01411">
    <property type="entry name" value="LPS_assembly_LptD"/>
    <property type="match status" value="1"/>
</dbReference>
<feature type="chain" id="PRO_5011802341" description="LPS-assembly protein LptD" evidence="1">
    <location>
        <begin position="32"/>
        <end position="766"/>
    </location>
</feature>
<evidence type="ECO:0000313" key="4">
    <source>
        <dbReference type="Proteomes" id="UP000199074"/>
    </source>
</evidence>
<evidence type="ECO:0000259" key="2">
    <source>
        <dbReference type="Pfam" id="PF04453"/>
    </source>
</evidence>
<dbReference type="GO" id="GO:1990351">
    <property type="term" value="C:transporter complex"/>
    <property type="evidence" value="ECO:0007669"/>
    <property type="project" value="TreeGrafter"/>
</dbReference>
<accession>A0A1I7NKX9</accession>
<organism evidence="3 4">
    <name type="scientific">Devosia crocina</name>
    <dbReference type="NCBI Taxonomy" id="429728"/>
    <lineage>
        <taxon>Bacteria</taxon>
        <taxon>Pseudomonadati</taxon>
        <taxon>Pseudomonadota</taxon>
        <taxon>Alphaproteobacteria</taxon>
        <taxon>Hyphomicrobiales</taxon>
        <taxon>Devosiaceae</taxon>
        <taxon>Devosia</taxon>
    </lineage>
</organism>
<comment type="caution">
    <text evidence="1">Lacks conserved residue(s) required for the propagation of feature annotation.</text>
</comment>
<name>A0A1I7NKX9_9HYPH</name>
<comment type="subunit">
    <text evidence="1">Component of the lipopolysaccharide transport and assembly complex.</text>
</comment>
<dbReference type="Pfam" id="PF04453">
    <property type="entry name" value="LptD"/>
    <property type="match status" value="1"/>
</dbReference>
<dbReference type="Gene3D" id="2.60.450.10">
    <property type="entry name" value="Lipopolysaccharide (LPS) transport protein A like domain"/>
    <property type="match status" value="1"/>
</dbReference>
<comment type="subcellular location">
    <subcellularLocation>
        <location evidence="1">Cell outer membrane</location>
    </subcellularLocation>
</comment>
<feature type="signal peptide" evidence="1">
    <location>
        <begin position="1"/>
        <end position="31"/>
    </location>
</feature>
<dbReference type="EMBL" id="FPCK01000002">
    <property type="protein sequence ID" value="SFV35266.1"/>
    <property type="molecule type" value="Genomic_DNA"/>
</dbReference>